<feature type="domain" description="FYVE-type" evidence="6">
    <location>
        <begin position="304"/>
        <end position="364"/>
    </location>
</feature>
<organism evidence="7 8">
    <name type="scientific">Mortierella hygrophila</name>
    <dbReference type="NCBI Taxonomy" id="979708"/>
    <lineage>
        <taxon>Eukaryota</taxon>
        <taxon>Fungi</taxon>
        <taxon>Fungi incertae sedis</taxon>
        <taxon>Mucoromycota</taxon>
        <taxon>Mortierellomycotina</taxon>
        <taxon>Mortierellomycetes</taxon>
        <taxon>Mortierellales</taxon>
        <taxon>Mortierellaceae</taxon>
        <taxon>Mortierella</taxon>
    </lineage>
</organism>
<dbReference type="Gene3D" id="3.30.40.10">
    <property type="entry name" value="Zinc/RING finger domain, C3HC4 (zinc finger)"/>
    <property type="match status" value="1"/>
</dbReference>
<dbReference type="SUPFAM" id="SSF57903">
    <property type="entry name" value="FYVE/PHD zinc finger"/>
    <property type="match status" value="1"/>
</dbReference>
<feature type="compositionally biased region" description="Polar residues" evidence="5">
    <location>
        <begin position="1378"/>
        <end position="1397"/>
    </location>
</feature>
<evidence type="ECO:0000256" key="1">
    <source>
        <dbReference type="ARBA" id="ARBA00022723"/>
    </source>
</evidence>
<dbReference type="InterPro" id="IPR016024">
    <property type="entry name" value="ARM-type_fold"/>
</dbReference>
<comment type="caution">
    <text evidence="7">The sequence shown here is derived from an EMBL/GenBank/DDBJ whole genome shotgun (WGS) entry which is preliminary data.</text>
</comment>
<dbReference type="InterPro" id="IPR052671">
    <property type="entry name" value="Acrosomal_SP-10-like"/>
</dbReference>
<dbReference type="SMART" id="SM00064">
    <property type="entry name" value="FYVE"/>
    <property type="match status" value="1"/>
</dbReference>
<feature type="compositionally biased region" description="Polar residues" evidence="5">
    <location>
        <begin position="1"/>
        <end position="40"/>
    </location>
</feature>
<proteinExistence type="predicted"/>
<reference evidence="7" key="1">
    <citation type="journal article" date="2020" name="Fungal Divers.">
        <title>Resolving the Mortierellaceae phylogeny through synthesis of multi-gene phylogenetics and phylogenomics.</title>
        <authorList>
            <person name="Vandepol N."/>
            <person name="Liber J."/>
            <person name="Desiro A."/>
            <person name="Na H."/>
            <person name="Kennedy M."/>
            <person name="Barry K."/>
            <person name="Grigoriev I.V."/>
            <person name="Miller A.N."/>
            <person name="O'Donnell K."/>
            <person name="Stajich J.E."/>
            <person name="Bonito G."/>
        </authorList>
    </citation>
    <scope>NUCLEOTIDE SEQUENCE</scope>
    <source>
        <strain evidence="7">NRRL 2591</strain>
    </source>
</reference>
<feature type="region of interest" description="Disordered" evidence="5">
    <location>
        <begin position="152"/>
        <end position="178"/>
    </location>
</feature>
<dbReference type="InterPro" id="IPR000306">
    <property type="entry name" value="Znf_FYVE"/>
</dbReference>
<dbReference type="InterPro" id="IPR011989">
    <property type="entry name" value="ARM-like"/>
</dbReference>
<feature type="compositionally biased region" description="Acidic residues" evidence="5">
    <location>
        <begin position="1362"/>
        <end position="1375"/>
    </location>
</feature>
<feature type="region of interest" description="Disordered" evidence="5">
    <location>
        <begin position="1187"/>
        <end position="1208"/>
    </location>
</feature>
<feature type="compositionally biased region" description="Polar residues" evidence="5">
    <location>
        <begin position="780"/>
        <end position="790"/>
    </location>
</feature>
<feature type="compositionally biased region" description="Basic residues" evidence="5">
    <location>
        <begin position="1406"/>
        <end position="1415"/>
    </location>
</feature>
<keyword evidence="1" id="KW-0479">Metal-binding</keyword>
<feature type="region of interest" description="Disordered" evidence="5">
    <location>
        <begin position="218"/>
        <end position="256"/>
    </location>
</feature>
<dbReference type="InterPro" id="IPR013083">
    <property type="entry name" value="Znf_RING/FYVE/PHD"/>
</dbReference>
<feature type="region of interest" description="Disordered" evidence="5">
    <location>
        <begin position="1127"/>
        <end position="1169"/>
    </location>
</feature>
<feature type="compositionally biased region" description="Low complexity" evidence="5">
    <location>
        <begin position="123"/>
        <end position="133"/>
    </location>
</feature>
<evidence type="ECO:0000256" key="4">
    <source>
        <dbReference type="PROSITE-ProRule" id="PRU00091"/>
    </source>
</evidence>
<dbReference type="Gene3D" id="1.25.10.10">
    <property type="entry name" value="Leucine-rich Repeat Variant"/>
    <property type="match status" value="1"/>
</dbReference>
<feature type="compositionally biased region" description="Basic and acidic residues" evidence="5">
    <location>
        <begin position="1283"/>
        <end position="1294"/>
    </location>
</feature>
<dbReference type="PANTHER" id="PTHR17571">
    <property type="entry name" value="URINARY PROTEIN RUP /ACROSOMAL PROTEIN SP-10"/>
    <property type="match status" value="1"/>
</dbReference>
<gene>
    <name evidence="7" type="ORF">EC957_009546</name>
</gene>
<feature type="compositionally biased region" description="Basic and acidic residues" evidence="5">
    <location>
        <begin position="1303"/>
        <end position="1319"/>
    </location>
</feature>
<dbReference type="SUPFAM" id="SSF48371">
    <property type="entry name" value="ARM repeat"/>
    <property type="match status" value="1"/>
</dbReference>
<keyword evidence="8" id="KW-1185">Reference proteome</keyword>
<dbReference type="InterPro" id="IPR017455">
    <property type="entry name" value="Znf_FYVE-rel"/>
</dbReference>
<evidence type="ECO:0000256" key="3">
    <source>
        <dbReference type="ARBA" id="ARBA00022833"/>
    </source>
</evidence>
<feature type="compositionally biased region" description="Low complexity" evidence="5">
    <location>
        <begin position="70"/>
        <end position="85"/>
    </location>
</feature>
<feature type="compositionally biased region" description="Polar residues" evidence="5">
    <location>
        <begin position="234"/>
        <end position="255"/>
    </location>
</feature>
<dbReference type="GO" id="GO:0008270">
    <property type="term" value="F:zinc ion binding"/>
    <property type="evidence" value="ECO:0007669"/>
    <property type="project" value="UniProtKB-KW"/>
</dbReference>
<name>A0A9P6FC35_9FUNG</name>
<feature type="compositionally biased region" description="Low complexity" evidence="5">
    <location>
        <begin position="152"/>
        <end position="176"/>
    </location>
</feature>
<feature type="compositionally biased region" description="Basic and acidic residues" evidence="5">
    <location>
        <begin position="1043"/>
        <end position="1066"/>
    </location>
</feature>
<feature type="region of interest" description="Disordered" evidence="5">
    <location>
        <begin position="1043"/>
        <end position="1083"/>
    </location>
</feature>
<evidence type="ECO:0000313" key="8">
    <source>
        <dbReference type="Proteomes" id="UP000723463"/>
    </source>
</evidence>
<dbReference type="Proteomes" id="UP000723463">
    <property type="component" value="Unassembled WGS sequence"/>
</dbReference>
<feature type="region of interest" description="Disordered" evidence="5">
    <location>
        <begin position="780"/>
        <end position="818"/>
    </location>
</feature>
<dbReference type="PROSITE" id="PS50178">
    <property type="entry name" value="ZF_FYVE"/>
    <property type="match status" value="1"/>
</dbReference>
<keyword evidence="3" id="KW-0862">Zinc</keyword>
<keyword evidence="2 4" id="KW-0863">Zinc-finger</keyword>
<feature type="region of interest" description="Disordered" evidence="5">
    <location>
        <begin position="860"/>
        <end position="910"/>
    </location>
</feature>
<feature type="compositionally biased region" description="Basic and acidic residues" evidence="5">
    <location>
        <begin position="1146"/>
        <end position="1169"/>
    </location>
</feature>
<evidence type="ECO:0000259" key="6">
    <source>
        <dbReference type="PROSITE" id="PS50178"/>
    </source>
</evidence>
<feature type="compositionally biased region" description="Low complexity" evidence="5">
    <location>
        <begin position="220"/>
        <end position="233"/>
    </location>
</feature>
<sequence>MPASRPQQQPNDKQAKTTTTKNQHQQSQEAIVSSPFNSPAISHVDRFVSSPPTPASSSAARPRVPPPLISRGSNSSSSSSSSNRNHATDISNSNNNVNKNNDENVPSVAAGTAASHQIRLPNSSSTSSSSSLASSFVGRNVGLSSPTLHLNQQAEQNSQQQQQEQLNSQQRQSSSQMTALAEARLFAQQLHQQQQQQQLQQQQYQQLGNNFLTQSGLQINYNNHNNNHNNNNYAGSNNGDSRRSSMTGARSTAGSVMSGRLSTLGGGVGGGTSPVLGGGVIHFSGGDEPTEQTLLLARPYWVPDQDAAACRICAKGFNAVRRKHHCRQCGHVLCYDCCSRSIALPQLGYTKAVRVCNDCFEVAYLVAYCLSDDLGPSTQIHGARGIYELIGANDEKALDSVLDHGGLDAMIYLCSMVHGYELHSLATSALAALAEHQPIQGVIMSKRAMPKLFYLVAAYAQHIVTSPPRPPSPPMLLTRMASTASLHTKSVRRIETVAVVLMNITHIVFQMVPDKLLAKQMVMEGAMDGLMLLCVYFPAGVRSRAMENAIRSLAAGARPDDIDVGGLDVVEDHQSGSSGRIQDEDEQQRQEEATLVSMDDRFHTRLESMQGLAARCISVMASDVSNQAFIVDDPERIDRLVQLLYSNNGDVVKYASKTMAYLSLRNDRFKPDIVKGSGATALLTVIRSATLVGGAVGVDSITDDGNTLSEAVSHACCALANLATNTESQEILMSQMDLLYTSCAVVGLFPHQHEIERHVARLIANLALYDQNKLSLLTEYNSHSDNNSGSFEHPPSPQTHPHRYSSPPPPPRRAKGNVIPTLLRIGALTLERSRHEDDQESDSSAYQQGQYGIQDAIDFMNDDGHSAKSAQQHKGDPGYLTPNDSVSEADVSSGYHDHDGDTSSASAAADSNAEDILKWVTIAGTEDVQRHIIRAIDNLMTSVMDDPSSNQSFKVFSRIKPTIGLIKTIQLVNQDEDTQRRATHVLSTLIEQQQIHAETIAAISGKGQKQPHVEEIVDQQQQLVEQERLERGRADQECAENERLEKERLEQEHVEQQRLAEERVGQERATAAAAAEAAEKERLEKERLEKERLEKERLEQEHLEQEHLEQVRLEQERLEQERLEEQRLEKERVEKERASTAAAAAAEKERIDQERAEKKRAKQERLEKERLENERLEQERLEQLQLEKDRAEQVKAEQRRLRKERREAERIEKERLEAEHERVENERLEAERKDRLEKRRLKAKRLEMERLETERLEKEHLDAERIEQERLKEERLEADRLEKERLDAERLEAERNEEEERLEAERVEQERLEQERIKAEEEEEKEERLEKKRAEKERTVRERVEQARQERRRLEQERIEQEQETVVEAEADIEEPTTPLSKSSSTFEGLTNATSQDEGPKASEKSKKKKKKSSK</sequence>
<feature type="compositionally biased region" description="Basic and acidic residues" evidence="5">
    <location>
        <begin position="1127"/>
        <end position="1138"/>
    </location>
</feature>
<feature type="region of interest" description="Disordered" evidence="5">
    <location>
        <begin position="1283"/>
        <end position="1415"/>
    </location>
</feature>
<protein>
    <recommendedName>
        <fullName evidence="6">FYVE-type domain-containing protein</fullName>
    </recommendedName>
</protein>
<dbReference type="InterPro" id="IPR011011">
    <property type="entry name" value="Znf_FYVE_PHD"/>
</dbReference>
<dbReference type="Pfam" id="PF01363">
    <property type="entry name" value="FYVE"/>
    <property type="match status" value="1"/>
</dbReference>
<evidence type="ECO:0000256" key="5">
    <source>
        <dbReference type="SAM" id="MobiDB-lite"/>
    </source>
</evidence>
<accession>A0A9P6FC35</accession>
<evidence type="ECO:0000256" key="2">
    <source>
        <dbReference type="ARBA" id="ARBA00022771"/>
    </source>
</evidence>
<feature type="compositionally biased region" description="Basic and acidic residues" evidence="5">
    <location>
        <begin position="1326"/>
        <end position="1361"/>
    </location>
</feature>
<dbReference type="PANTHER" id="PTHR17571:SF34">
    <property type="entry name" value="ACROSOMAL PROTEIN SP-10"/>
    <property type="match status" value="1"/>
</dbReference>
<evidence type="ECO:0000313" key="7">
    <source>
        <dbReference type="EMBL" id="KAF9546623.1"/>
    </source>
</evidence>
<feature type="region of interest" description="Disordered" evidence="5">
    <location>
        <begin position="1"/>
        <end position="133"/>
    </location>
</feature>
<dbReference type="EMBL" id="JAAAXW010000053">
    <property type="protein sequence ID" value="KAF9546623.1"/>
    <property type="molecule type" value="Genomic_DNA"/>
</dbReference>